<dbReference type="InterPro" id="IPR045136">
    <property type="entry name" value="Iah1-like"/>
</dbReference>
<dbReference type="Gene3D" id="3.40.50.1110">
    <property type="entry name" value="SGNH hydrolase"/>
    <property type="match status" value="1"/>
</dbReference>
<keyword evidence="3" id="KW-1185">Reference proteome</keyword>
<sequence length="464" mass="50992">MMKQTKWLINLSVLLALIAITVGAKNLSPSRSSVRDAGIAMQDTLIAPDTVALPSLSYKIGAVVDSILLPVSDSGVKQYAPLQDFFAALDSLRAGKDTVVTIVQLGDSHIQAGHYSGRMMRLLQQQFGNAGRGWIAPFKLSKSNEPDDYFISSVAKEWVAGRCIQNNRKAPIGPGGIGIQSVSPSINFDISMAPNNGAGYSFNQVVIYRGEKSMPMLPAGKLKDSVRTTLSTTSCAPGVIADTFRIFCLADTLQLHSTRRKQGTDNLLPASSFKNVYYGFNLTNGQPGILYHSVGVNGAMYVNYTDENYVRQLALLNPSLLIISLGTNETFGRRFTRGEFAGQIEAFISLVKKQMPHTAILLTTPPECYKRVTVNRKRTYVRNENTERAAKAITEIAHREGLACWDLFAATGGKSSSAKWHKAGLMGRDRVHFTKEGYQEQGLLLYRALMQTYNRYITGNNDVR</sequence>
<dbReference type="PANTHER" id="PTHR14209">
    <property type="entry name" value="ISOAMYL ACETATE-HYDROLYZING ESTERASE 1"/>
    <property type="match status" value="1"/>
</dbReference>
<gene>
    <name evidence="2" type="ORF">HMPREF1536_04033</name>
</gene>
<dbReference type="InterPro" id="IPR013830">
    <property type="entry name" value="SGNH_hydro"/>
</dbReference>
<reference evidence="2 3" key="1">
    <citation type="submission" date="2013-04" db="EMBL/GenBank/DDBJ databases">
        <title>The Genome Sequence of Parabacteroides gordonii DSM 23371.</title>
        <authorList>
            <consortium name="The Broad Institute Genomics Platform"/>
            <person name="Earl A."/>
            <person name="Ward D."/>
            <person name="Feldgarden M."/>
            <person name="Gevers D."/>
            <person name="Martens E."/>
            <person name="Sakamoto M."/>
            <person name="Benno Y."/>
            <person name="Suzuki N."/>
            <person name="Matsunaga N."/>
            <person name="Koshihara K."/>
            <person name="Seki M."/>
            <person name="Komiya H."/>
            <person name="Walker B."/>
            <person name="Young S."/>
            <person name="Zeng Q."/>
            <person name="Gargeya S."/>
            <person name="Fitzgerald M."/>
            <person name="Haas B."/>
            <person name="Abouelleil A."/>
            <person name="Allen A.W."/>
            <person name="Alvarado L."/>
            <person name="Arachchi H.M."/>
            <person name="Berlin A.M."/>
            <person name="Chapman S.B."/>
            <person name="Gainer-Dewar J."/>
            <person name="Goldberg J."/>
            <person name="Griggs A."/>
            <person name="Gujja S."/>
            <person name="Hansen M."/>
            <person name="Howarth C."/>
            <person name="Imamovic A."/>
            <person name="Ireland A."/>
            <person name="Larimer J."/>
            <person name="McCowan C."/>
            <person name="Murphy C."/>
            <person name="Pearson M."/>
            <person name="Poon T.W."/>
            <person name="Priest M."/>
            <person name="Roberts A."/>
            <person name="Saif S."/>
            <person name="Shea T."/>
            <person name="Sisk P."/>
            <person name="Sykes S."/>
            <person name="Wortman J."/>
            <person name="Nusbaum C."/>
            <person name="Birren B."/>
        </authorList>
    </citation>
    <scope>NUCLEOTIDE SEQUENCE [LARGE SCALE GENOMIC DNA]</scope>
    <source>
        <strain evidence="2 3">MS-1</strain>
    </source>
</reference>
<dbReference type="AlphaFoldDB" id="A0A0F5IZ81"/>
<dbReference type="Proteomes" id="UP000033035">
    <property type="component" value="Unassembled WGS sequence"/>
</dbReference>
<comment type="caution">
    <text evidence="2">The sequence shown here is derived from an EMBL/GenBank/DDBJ whole genome shotgun (WGS) entry which is preliminary data.</text>
</comment>
<dbReference type="InterPro" id="IPR036514">
    <property type="entry name" value="SGNH_hydro_sf"/>
</dbReference>
<organism evidence="2 3">
    <name type="scientific">Parabacteroides gordonii MS-1 = DSM 23371</name>
    <dbReference type="NCBI Taxonomy" id="1203610"/>
    <lineage>
        <taxon>Bacteria</taxon>
        <taxon>Pseudomonadati</taxon>
        <taxon>Bacteroidota</taxon>
        <taxon>Bacteroidia</taxon>
        <taxon>Bacteroidales</taxon>
        <taxon>Tannerellaceae</taxon>
        <taxon>Parabacteroides</taxon>
    </lineage>
</organism>
<dbReference type="Pfam" id="PF13472">
    <property type="entry name" value="Lipase_GDSL_2"/>
    <property type="match status" value="1"/>
</dbReference>
<accession>A0A0F5IZ81</accession>
<dbReference type="PANTHER" id="PTHR14209:SF19">
    <property type="entry name" value="ISOAMYL ACETATE-HYDROLYZING ESTERASE 1 HOMOLOG"/>
    <property type="match status" value="1"/>
</dbReference>
<name>A0A0F5IZ81_9BACT</name>
<evidence type="ECO:0000313" key="2">
    <source>
        <dbReference type="EMBL" id="KKB50497.1"/>
    </source>
</evidence>
<evidence type="ECO:0000259" key="1">
    <source>
        <dbReference type="Pfam" id="PF13472"/>
    </source>
</evidence>
<dbReference type="SUPFAM" id="SSF52266">
    <property type="entry name" value="SGNH hydrolase"/>
    <property type="match status" value="1"/>
</dbReference>
<dbReference type="HOGENOM" id="CLU_026695_1_0_10"/>
<protein>
    <recommendedName>
        <fullName evidence="1">SGNH hydrolase-type esterase domain-containing protein</fullName>
    </recommendedName>
</protein>
<dbReference type="GO" id="GO:0016788">
    <property type="term" value="F:hydrolase activity, acting on ester bonds"/>
    <property type="evidence" value="ECO:0007669"/>
    <property type="project" value="UniProtKB-ARBA"/>
</dbReference>
<proteinExistence type="predicted"/>
<feature type="domain" description="SGNH hydrolase-type esterase" evidence="1">
    <location>
        <begin position="289"/>
        <end position="439"/>
    </location>
</feature>
<dbReference type="STRING" id="1203610.HMPREF1536_04033"/>
<evidence type="ECO:0000313" key="3">
    <source>
        <dbReference type="Proteomes" id="UP000033035"/>
    </source>
</evidence>
<dbReference type="PATRIC" id="fig|1203610.3.peg.4110"/>
<dbReference type="Gene3D" id="2.60.120.1360">
    <property type="match status" value="1"/>
</dbReference>
<dbReference type="EMBL" id="AQHW01000020">
    <property type="protein sequence ID" value="KKB50497.1"/>
    <property type="molecule type" value="Genomic_DNA"/>
</dbReference>